<protein>
    <submittedName>
        <fullName evidence="2">Uncharacterized protein</fullName>
    </submittedName>
</protein>
<gene>
    <name evidence="2" type="ORF">NDI89_22815</name>
</gene>
<evidence type="ECO:0000313" key="3">
    <source>
        <dbReference type="Proteomes" id="UP001154061"/>
    </source>
</evidence>
<dbReference type="RefSeq" id="WP_277525083.1">
    <property type="nucleotide sequence ID" value="NZ_JAMQOT010000015.1"/>
</dbReference>
<sequence>MHAAILYVLEGEPNTGELEPRMTGEFPAIDVEGTEYLDGQTIYHGQAAGRIIEERKVPAPTKKAILEETIEVTEKVQTDWYADLKDGWVGISSSDGEFLFDWFVGTEGVVPQDALIRLDAWAEDLERRDDASVWAVSYSQSEEDGHDADRAGAQYHDDVATHNMPVEGKSAVGFTYDWNGSYVRGMVAASGYVAAYNVTNADVFAKWVGEEILPYLEIDRGDDQQFLREIKEKRESDETDQDGSDGEAGECENCDRETDSIQKTLVDTESGDVMKLCVVCRDHVLETGEVPA</sequence>
<keyword evidence="3" id="KW-1185">Reference proteome</keyword>
<name>A0A9Q4L9A7_9EURY</name>
<reference evidence="2" key="1">
    <citation type="submission" date="2022-06" db="EMBL/GenBank/DDBJ databases">
        <title>Natrinema sp. a new haloarchaeum isolate from saline soil.</title>
        <authorList>
            <person name="Strakova D."/>
            <person name="Galisteo C."/>
            <person name="Sanchez-Porro C."/>
            <person name="Ventosa A."/>
        </authorList>
    </citation>
    <scope>NUCLEOTIDE SEQUENCE</scope>
    <source>
        <strain evidence="2">S1CR25-10</strain>
    </source>
</reference>
<evidence type="ECO:0000256" key="1">
    <source>
        <dbReference type="SAM" id="MobiDB-lite"/>
    </source>
</evidence>
<feature type="compositionally biased region" description="Acidic residues" evidence="1">
    <location>
        <begin position="237"/>
        <end position="252"/>
    </location>
</feature>
<organism evidence="2 3">
    <name type="scientific">Natrinema salsiterrestre</name>
    <dbReference type="NCBI Taxonomy" id="2950540"/>
    <lineage>
        <taxon>Archaea</taxon>
        <taxon>Methanobacteriati</taxon>
        <taxon>Methanobacteriota</taxon>
        <taxon>Stenosarchaea group</taxon>
        <taxon>Halobacteria</taxon>
        <taxon>Halobacteriales</taxon>
        <taxon>Natrialbaceae</taxon>
        <taxon>Natrinema</taxon>
    </lineage>
</organism>
<dbReference type="Proteomes" id="UP001154061">
    <property type="component" value="Unassembled WGS sequence"/>
</dbReference>
<dbReference type="AlphaFoldDB" id="A0A9Q4L9A7"/>
<accession>A0A9Q4L9A7</accession>
<comment type="caution">
    <text evidence="2">The sequence shown here is derived from an EMBL/GenBank/DDBJ whole genome shotgun (WGS) entry which is preliminary data.</text>
</comment>
<proteinExistence type="predicted"/>
<evidence type="ECO:0000313" key="2">
    <source>
        <dbReference type="EMBL" id="MDF9748400.1"/>
    </source>
</evidence>
<dbReference type="EMBL" id="JAMQOT010000015">
    <property type="protein sequence ID" value="MDF9748400.1"/>
    <property type="molecule type" value="Genomic_DNA"/>
</dbReference>
<feature type="region of interest" description="Disordered" evidence="1">
    <location>
        <begin position="232"/>
        <end position="259"/>
    </location>
</feature>